<dbReference type="InterPro" id="IPR006047">
    <property type="entry name" value="GH13_cat_dom"/>
</dbReference>
<sequence>MRLKTVGILFLLLFIPLVAQAEEDQNVYYYILIDRFESGEQNGEGVNVDDPYAFNGGDFAGIENRVEHLETLGVSHVILSPIFESNDYTGFEVSTYEGIQPTFGSQKDLEKLINSLNDHDIEVILHFPIDQQVEEDVLIDYMTHWEEELPISGYYFSNTDDYALDFWEQVTSAVNGFTIGERRDGQLETLLETGFDRVFDRSAQDEAVEFFKDMDQPLEPLMDATDWKNEQIIYSMDFYDSNRFTHIFSQTNSHQITHWKLALTYLMTTSSEPLIYQGSEIPLDGVVEDGSHHQMMNFLAGEDQLIRHIEKIANAYDDLPSLSKGQMDILHADDSFLVFKKTYEDETTIVAINNSSTQQRVNVDLESNLELRGLLVDDLIRENDDGTYSVAAERESSNIFMVQDDTGVYWPLIFIFVGIMTIFVVFSILMYRKNKN</sequence>
<keyword evidence="5" id="KW-1185">Reference proteome</keyword>
<feature type="chain" id="PRO_5018098820" evidence="2">
    <location>
        <begin position="22"/>
        <end position="436"/>
    </location>
</feature>
<evidence type="ECO:0000259" key="3">
    <source>
        <dbReference type="SMART" id="SM00642"/>
    </source>
</evidence>
<dbReference type="SMART" id="SM00642">
    <property type="entry name" value="Aamy"/>
    <property type="match status" value="1"/>
</dbReference>
<proteinExistence type="predicted"/>
<gene>
    <name evidence="4" type="ORF">EDC24_2062</name>
</gene>
<keyword evidence="1" id="KW-0812">Transmembrane</keyword>
<dbReference type="Gene3D" id="3.20.20.80">
    <property type="entry name" value="Glycosidases"/>
    <property type="match status" value="2"/>
</dbReference>
<protein>
    <submittedName>
        <fullName evidence="4">Alpha amylase catalytic subunit</fullName>
    </submittedName>
</protein>
<evidence type="ECO:0000313" key="5">
    <source>
        <dbReference type="Proteomes" id="UP000276443"/>
    </source>
</evidence>
<dbReference type="Pfam" id="PF22026">
    <property type="entry name" value="Alpha-amylase_C_2"/>
    <property type="match status" value="1"/>
</dbReference>
<comment type="caution">
    <text evidence="4">The sequence shown here is derived from an EMBL/GenBank/DDBJ whole genome shotgun (WGS) entry which is preliminary data.</text>
</comment>
<dbReference type="GO" id="GO:0005975">
    <property type="term" value="P:carbohydrate metabolic process"/>
    <property type="evidence" value="ECO:0007669"/>
    <property type="project" value="InterPro"/>
</dbReference>
<keyword evidence="2" id="KW-0732">Signal</keyword>
<keyword evidence="1" id="KW-0472">Membrane</keyword>
<dbReference type="Gene3D" id="2.60.40.1180">
    <property type="entry name" value="Golgi alpha-mannosidase II"/>
    <property type="match status" value="1"/>
</dbReference>
<keyword evidence="1" id="KW-1133">Transmembrane helix</keyword>
<dbReference type="OrthoDB" id="9805159at2"/>
<dbReference type="InterPro" id="IPR017853">
    <property type="entry name" value="GH"/>
</dbReference>
<dbReference type="EMBL" id="RKRF01000010">
    <property type="protein sequence ID" value="RPF52072.1"/>
    <property type="molecule type" value="Genomic_DNA"/>
</dbReference>
<organism evidence="4 5">
    <name type="scientific">Aquisalibacillus elongatus</name>
    <dbReference type="NCBI Taxonomy" id="485577"/>
    <lineage>
        <taxon>Bacteria</taxon>
        <taxon>Bacillati</taxon>
        <taxon>Bacillota</taxon>
        <taxon>Bacilli</taxon>
        <taxon>Bacillales</taxon>
        <taxon>Bacillaceae</taxon>
        <taxon>Aquisalibacillus</taxon>
    </lineage>
</organism>
<feature type="signal peptide" evidence="2">
    <location>
        <begin position="1"/>
        <end position="21"/>
    </location>
</feature>
<dbReference type="PANTHER" id="PTHR10357">
    <property type="entry name" value="ALPHA-AMYLASE FAMILY MEMBER"/>
    <property type="match status" value="1"/>
</dbReference>
<dbReference type="CDD" id="cd00551">
    <property type="entry name" value="AmyAc_family"/>
    <property type="match status" value="1"/>
</dbReference>
<name>A0A3N5BY29_9BACI</name>
<dbReference type="SUPFAM" id="SSF51011">
    <property type="entry name" value="Glycosyl hydrolase domain"/>
    <property type="match status" value="1"/>
</dbReference>
<dbReference type="AlphaFoldDB" id="A0A3N5BY29"/>
<feature type="domain" description="Glycosyl hydrolase family 13 catalytic" evidence="3">
    <location>
        <begin position="30"/>
        <end position="316"/>
    </location>
</feature>
<dbReference type="InterPro" id="IPR054174">
    <property type="entry name" value="Alpha-amylase-like_C"/>
</dbReference>
<accession>A0A3N5BY29</accession>
<evidence type="ECO:0000256" key="2">
    <source>
        <dbReference type="SAM" id="SignalP"/>
    </source>
</evidence>
<evidence type="ECO:0000313" key="4">
    <source>
        <dbReference type="EMBL" id="RPF52072.1"/>
    </source>
</evidence>
<dbReference type="InterPro" id="IPR013780">
    <property type="entry name" value="Glyco_hydro_b"/>
</dbReference>
<reference evidence="4 5" key="1">
    <citation type="submission" date="2018-11" db="EMBL/GenBank/DDBJ databases">
        <title>Genomic Encyclopedia of Type Strains, Phase IV (KMG-IV): sequencing the most valuable type-strain genomes for metagenomic binning, comparative biology and taxonomic classification.</title>
        <authorList>
            <person name="Goeker M."/>
        </authorList>
    </citation>
    <scope>NUCLEOTIDE SEQUENCE [LARGE SCALE GENOMIC DNA]</scope>
    <source>
        <strain evidence="4 5">DSM 18090</strain>
    </source>
</reference>
<dbReference type="RefSeq" id="WP_124222194.1">
    <property type="nucleotide sequence ID" value="NZ_RKRF01000010.1"/>
</dbReference>
<dbReference type="SUPFAM" id="SSF51445">
    <property type="entry name" value="(Trans)glycosidases"/>
    <property type="match status" value="1"/>
</dbReference>
<dbReference type="Pfam" id="PF00128">
    <property type="entry name" value="Alpha-amylase"/>
    <property type="match status" value="1"/>
</dbReference>
<feature type="transmembrane region" description="Helical" evidence="1">
    <location>
        <begin position="408"/>
        <end position="431"/>
    </location>
</feature>
<evidence type="ECO:0000256" key="1">
    <source>
        <dbReference type="SAM" id="Phobius"/>
    </source>
</evidence>
<dbReference type="Proteomes" id="UP000276443">
    <property type="component" value="Unassembled WGS sequence"/>
</dbReference>